<feature type="domain" description="Exonuclease VII large subunit C-terminal" evidence="7">
    <location>
        <begin position="142"/>
        <end position="430"/>
    </location>
</feature>
<evidence type="ECO:0000313" key="11">
    <source>
        <dbReference type="Proteomes" id="UP000054172"/>
    </source>
</evidence>
<keyword evidence="11" id="KW-1185">Reference proteome</keyword>
<keyword evidence="3 5" id="KW-0378">Hydrolase</keyword>
<protein>
    <recommendedName>
        <fullName evidence="5">Exodeoxyribonuclease 7 large subunit</fullName>
        <ecNumber evidence="5">3.1.11.6</ecNumber>
    </recommendedName>
    <alternativeName>
        <fullName evidence="5">Exodeoxyribonuclease VII large subunit</fullName>
        <shortName evidence="5">Exonuclease VII large subunit</shortName>
    </alternativeName>
</protein>
<dbReference type="Proteomes" id="UP000054172">
    <property type="component" value="Unassembled WGS sequence"/>
</dbReference>
<evidence type="ECO:0000259" key="8">
    <source>
        <dbReference type="Pfam" id="PF13742"/>
    </source>
</evidence>
<dbReference type="InterPro" id="IPR025824">
    <property type="entry name" value="OB-fold_nuc-bd_dom"/>
</dbReference>
<feature type="domain" description="OB-fold nucleic acid binding" evidence="8">
    <location>
        <begin position="6"/>
        <end position="113"/>
    </location>
</feature>
<keyword evidence="2 5" id="KW-0540">Nuclease</keyword>
<dbReference type="Pfam" id="PF02601">
    <property type="entry name" value="Exonuc_VII_L"/>
    <property type="match status" value="1"/>
</dbReference>
<dbReference type="CDD" id="cd04489">
    <property type="entry name" value="ExoVII_LU_OBF"/>
    <property type="match status" value="1"/>
</dbReference>
<comment type="subcellular location">
    <subcellularLocation>
        <location evidence="5 6">Cytoplasm</location>
    </subcellularLocation>
</comment>
<comment type="catalytic activity">
    <reaction evidence="5 6">
        <text>Exonucleolytic cleavage in either 5'- to 3'- or 3'- to 5'-direction to yield nucleoside 5'-phosphates.</text>
        <dbReference type="EC" id="3.1.11.6"/>
    </reaction>
</comment>
<evidence type="ECO:0000313" key="10">
    <source>
        <dbReference type="EMBL" id="KQM09694.1"/>
    </source>
</evidence>
<dbReference type="GO" id="GO:0003676">
    <property type="term" value="F:nucleic acid binding"/>
    <property type="evidence" value="ECO:0007669"/>
    <property type="project" value="InterPro"/>
</dbReference>
<evidence type="ECO:0000256" key="6">
    <source>
        <dbReference type="RuleBase" id="RU004355"/>
    </source>
</evidence>
<dbReference type="PANTHER" id="PTHR30008:SF0">
    <property type="entry name" value="EXODEOXYRIBONUCLEASE 7 LARGE SUBUNIT"/>
    <property type="match status" value="1"/>
</dbReference>
<evidence type="ECO:0000259" key="7">
    <source>
        <dbReference type="Pfam" id="PF02601"/>
    </source>
</evidence>
<evidence type="ECO:0000256" key="5">
    <source>
        <dbReference type="HAMAP-Rule" id="MF_00378"/>
    </source>
</evidence>
<dbReference type="EMBL" id="LIIK01000001">
    <property type="protein sequence ID" value="KQM09694.1"/>
    <property type="molecule type" value="Genomic_DNA"/>
</dbReference>
<dbReference type="AlphaFoldDB" id="A0A0Q4AZT8"/>
<dbReference type="PANTHER" id="PTHR30008">
    <property type="entry name" value="EXODEOXYRIBONUCLEASE 7 LARGE SUBUNIT"/>
    <property type="match status" value="1"/>
</dbReference>
<evidence type="ECO:0000256" key="3">
    <source>
        <dbReference type="ARBA" id="ARBA00022801"/>
    </source>
</evidence>
<dbReference type="InterPro" id="IPR020579">
    <property type="entry name" value="Exonuc_VII_lsu_C"/>
</dbReference>
<dbReference type="STRING" id="1702214.AL399_00015"/>
<dbReference type="Pfam" id="PF13742">
    <property type="entry name" value="tRNA_anti_2"/>
    <property type="match status" value="1"/>
</dbReference>
<dbReference type="GO" id="GO:0009318">
    <property type="term" value="C:exodeoxyribonuclease VII complex"/>
    <property type="evidence" value="ECO:0007669"/>
    <property type="project" value="UniProtKB-UniRule"/>
</dbReference>
<organism evidence="10 11">
    <name type="scientific">Candidatus [Bacteroides] periocalifornicus</name>
    <dbReference type="NCBI Taxonomy" id="1702214"/>
    <lineage>
        <taxon>Bacteria</taxon>
        <taxon>Pseudomonadati</taxon>
        <taxon>Bacteroidota</taxon>
    </lineage>
</organism>
<reference evidence="10 11" key="1">
    <citation type="submission" date="2015-08" db="EMBL/GenBank/DDBJ databases">
        <title>Candidatus Bacteriodes Periocalifornicus.</title>
        <authorList>
            <person name="McLean J.S."/>
            <person name="Kelley S."/>
        </authorList>
    </citation>
    <scope>NUCLEOTIDE SEQUENCE [LARGE SCALE GENOMIC DNA]</scope>
    <source>
        <strain evidence="10">12B</strain>
    </source>
</reference>
<keyword evidence="4 5" id="KW-0269">Exonuclease</keyword>
<evidence type="ECO:0000256" key="1">
    <source>
        <dbReference type="ARBA" id="ARBA00022490"/>
    </source>
</evidence>
<evidence type="ECO:0000313" key="9">
    <source>
        <dbReference type="EMBL" id="KQM09656.1"/>
    </source>
</evidence>
<dbReference type="EMBL" id="LIIK01000001">
    <property type="protein sequence ID" value="KQM09656.1"/>
    <property type="molecule type" value="Genomic_DNA"/>
</dbReference>
<sequence>MLSTPLSLSELARRLAHAVRSAFPEPLWVVAEIANLQEHRNGHCYLELVEVDPSTRARVASMRATIWANRYSMLKPMFQSGAGIPLAAGLKVLFFAQPDFHPQYGLSLNITSIDPAYTAGALAQARLRTIERLRTEGLYGLNKSLPFPELPRRIAIVSAKNAAGYQDFVHHLAPTVAHFHLHLLLFEALMQGEQAPQSIVAALAAIARQSERWDLVIVIRGGGSQLDLLCFDDYTVAAAIARTPIPVITGIGHQRDESVADLVAFQSVKTPTAAAEFIAEYFTQAQQRVLDYAKVILTLSTELQRNIKGELQQLALRASKAATLATRQNARRSAELQVRIAAHLRRILANQRENHRLLANRITQSARQRFTLAHTQLQGQAKLFRAVNPFEILARGYALVRGPMGVVKSAEQLQAGTPITILLSDGTKNAKIE</sequence>
<dbReference type="GO" id="GO:0006308">
    <property type="term" value="P:DNA catabolic process"/>
    <property type="evidence" value="ECO:0007669"/>
    <property type="project" value="UniProtKB-UniRule"/>
</dbReference>
<evidence type="ECO:0000256" key="2">
    <source>
        <dbReference type="ARBA" id="ARBA00022722"/>
    </source>
</evidence>
<dbReference type="GO" id="GO:0005737">
    <property type="term" value="C:cytoplasm"/>
    <property type="evidence" value="ECO:0007669"/>
    <property type="project" value="UniProtKB-SubCell"/>
</dbReference>
<name>A0A0Q4AZT8_9BACT</name>
<dbReference type="HAMAP" id="MF_00378">
    <property type="entry name" value="Exonuc_7_L"/>
    <property type="match status" value="1"/>
</dbReference>
<dbReference type="InterPro" id="IPR003753">
    <property type="entry name" value="Exonuc_VII_L"/>
</dbReference>
<dbReference type="NCBIfam" id="TIGR00237">
    <property type="entry name" value="xseA"/>
    <property type="match status" value="1"/>
</dbReference>
<comment type="similarity">
    <text evidence="5 6">Belongs to the XseA family.</text>
</comment>
<gene>
    <name evidence="5" type="primary">xseA</name>
    <name evidence="9" type="ORF">AL399_00015</name>
    <name evidence="10" type="ORF">AL399_00285</name>
</gene>
<proteinExistence type="inferred from homology"/>
<comment type="function">
    <text evidence="5">Bidirectionally degrades single-stranded DNA into large acid-insoluble oligonucleotides, which are then degraded further into small acid-soluble oligonucleotides.</text>
</comment>
<keyword evidence="1 5" id="KW-0963">Cytoplasm</keyword>
<evidence type="ECO:0000256" key="4">
    <source>
        <dbReference type="ARBA" id="ARBA00022839"/>
    </source>
</evidence>
<comment type="subunit">
    <text evidence="5">Heterooligomer composed of large and small subunits.</text>
</comment>
<accession>A0A0Q4AZT8</accession>
<dbReference type="PATRIC" id="fig|1702214.3.peg.184"/>
<dbReference type="GO" id="GO:0008855">
    <property type="term" value="F:exodeoxyribonuclease VII activity"/>
    <property type="evidence" value="ECO:0007669"/>
    <property type="project" value="UniProtKB-UniRule"/>
</dbReference>
<comment type="caution">
    <text evidence="10">The sequence shown here is derived from an EMBL/GenBank/DDBJ whole genome shotgun (WGS) entry which is preliminary data.</text>
</comment>
<dbReference type="EC" id="3.1.11.6" evidence="5"/>